<proteinExistence type="predicted"/>
<gene>
    <name evidence="9" type="ORF">DRJ26_00985</name>
</gene>
<dbReference type="InterPro" id="IPR036866">
    <property type="entry name" value="RibonucZ/Hydroxyglut_hydro"/>
</dbReference>
<keyword evidence="6" id="KW-0269">Exonuclease</keyword>
<dbReference type="Proteomes" id="UP000269499">
    <property type="component" value="Unassembled WGS sequence"/>
</dbReference>
<dbReference type="InterPro" id="IPR050698">
    <property type="entry name" value="MBL"/>
</dbReference>
<dbReference type="Pfam" id="PF07521">
    <property type="entry name" value="RMMBL"/>
    <property type="match status" value="1"/>
</dbReference>
<feature type="domain" description="Beta-Casp" evidence="8">
    <location>
        <begin position="1"/>
        <end position="41"/>
    </location>
</feature>
<dbReference type="GO" id="GO:0046872">
    <property type="term" value="F:metal ion binding"/>
    <property type="evidence" value="ECO:0007669"/>
    <property type="project" value="UniProtKB-KW"/>
</dbReference>
<dbReference type="PANTHER" id="PTHR11203:SF51">
    <property type="entry name" value="CLEAVAGE AND POLYADENYLATION SPECIFICITY FACTOR"/>
    <property type="match status" value="1"/>
</dbReference>
<dbReference type="GO" id="GO:0004527">
    <property type="term" value="F:exonuclease activity"/>
    <property type="evidence" value="ECO:0007669"/>
    <property type="project" value="UniProtKB-KW"/>
</dbReference>
<feature type="domain" description="Zn-dependent metallo-hydrolase RNA specificity" evidence="7">
    <location>
        <begin position="61"/>
        <end position="124"/>
    </location>
</feature>
<evidence type="ECO:0000259" key="7">
    <source>
        <dbReference type="Pfam" id="PF07521"/>
    </source>
</evidence>
<sequence>IATSGMLTGGPALEYFKLMAPDEKNSIIFVSYQIAGTLGRRVLSGVKEIPIVTRGGKSEIIQVKLRVHSIQGFSGHSDRRQLLGFMKRVTPRPEKVIVCHGEEAKAVNLAETFRQLFKVNAYAPYNLETIRLK</sequence>
<dbReference type="AlphaFoldDB" id="A0A497F701"/>
<protein>
    <submittedName>
        <fullName evidence="9">Beta-CASP ribonuclease aCPSF1</fullName>
    </submittedName>
</protein>
<evidence type="ECO:0000256" key="1">
    <source>
        <dbReference type="ARBA" id="ARBA00001947"/>
    </source>
</evidence>
<evidence type="ECO:0000256" key="3">
    <source>
        <dbReference type="ARBA" id="ARBA00022723"/>
    </source>
</evidence>
<evidence type="ECO:0000256" key="2">
    <source>
        <dbReference type="ARBA" id="ARBA00022722"/>
    </source>
</evidence>
<dbReference type="GO" id="GO:0004521">
    <property type="term" value="F:RNA endonuclease activity"/>
    <property type="evidence" value="ECO:0007669"/>
    <property type="project" value="TreeGrafter"/>
</dbReference>
<accession>A0A497F701</accession>
<evidence type="ECO:0000313" key="9">
    <source>
        <dbReference type="EMBL" id="RLE55206.1"/>
    </source>
</evidence>
<dbReference type="Gene3D" id="3.60.15.10">
    <property type="entry name" value="Ribonuclease Z/Hydroxyacylglutathione hydrolase-like"/>
    <property type="match status" value="1"/>
</dbReference>
<keyword evidence="5" id="KW-0862">Zinc</keyword>
<dbReference type="SUPFAM" id="SSF56281">
    <property type="entry name" value="Metallo-hydrolase/oxidoreductase"/>
    <property type="match status" value="1"/>
</dbReference>
<name>A0A497F701_9CREN</name>
<feature type="non-terminal residue" evidence="9">
    <location>
        <position position="1"/>
    </location>
</feature>
<dbReference type="InterPro" id="IPR011108">
    <property type="entry name" value="RMMBL"/>
</dbReference>
<evidence type="ECO:0000313" key="10">
    <source>
        <dbReference type="Proteomes" id="UP000269499"/>
    </source>
</evidence>
<keyword evidence="2" id="KW-0540">Nuclease</keyword>
<comment type="caution">
    <text evidence="9">The sequence shown here is derived from an EMBL/GenBank/DDBJ whole genome shotgun (WGS) entry which is preliminary data.</text>
</comment>
<keyword evidence="4" id="KW-0378">Hydrolase</keyword>
<comment type="cofactor">
    <cofactor evidence="1">
        <name>Zn(2+)</name>
        <dbReference type="ChEBI" id="CHEBI:29105"/>
    </cofactor>
</comment>
<dbReference type="Gene3D" id="3.40.50.10890">
    <property type="match status" value="1"/>
</dbReference>
<evidence type="ECO:0000256" key="4">
    <source>
        <dbReference type="ARBA" id="ARBA00022801"/>
    </source>
</evidence>
<dbReference type="PANTHER" id="PTHR11203">
    <property type="entry name" value="CLEAVAGE AND POLYADENYLATION SPECIFICITY FACTOR FAMILY MEMBER"/>
    <property type="match status" value="1"/>
</dbReference>
<dbReference type="EMBL" id="QMRA01000009">
    <property type="protein sequence ID" value="RLE55206.1"/>
    <property type="molecule type" value="Genomic_DNA"/>
</dbReference>
<evidence type="ECO:0000256" key="6">
    <source>
        <dbReference type="ARBA" id="ARBA00022839"/>
    </source>
</evidence>
<dbReference type="InterPro" id="IPR022712">
    <property type="entry name" value="Beta_Casp"/>
</dbReference>
<evidence type="ECO:0000259" key="8">
    <source>
        <dbReference type="Pfam" id="PF10996"/>
    </source>
</evidence>
<evidence type="ECO:0000256" key="5">
    <source>
        <dbReference type="ARBA" id="ARBA00022833"/>
    </source>
</evidence>
<keyword evidence="3" id="KW-0479">Metal-binding</keyword>
<reference evidence="9 10" key="1">
    <citation type="submission" date="2018-06" db="EMBL/GenBank/DDBJ databases">
        <title>Extensive metabolic versatility and redundancy in microbially diverse, dynamic hydrothermal sediments.</title>
        <authorList>
            <person name="Dombrowski N."/>
            <person name="Teske A."/>
            <person name="Baker B.J."/>
        </authorList>
    </citation>
    <scope>NUCLEOTIDE SEQUENCE [LARGE SCALE GENOMIC DNA]</scope>
    <source>
        <strain evidence="9">B20_G2</strain>
    </source>
</reference>
<organism evidence="9 10">
    <name type="scientific">Thermoproteota archaeon</name>
    <dbReference type="NCBI Taxonomy" id="2056631"/>
    <lineage>
        <taxon>Archaea</taxon>
        <taxon>Thermoproteota</taxon>
    </lineage>
</organism>
<dbReference type="Pfam" id="PF10996">
    <property type="entry name" value="Beta-Casp"/>
    <property type="match status" value="1"/>
</dbReference>